<dbReference type="Proteomes" id="UP000092154">
    <property type="component" value="Unassembled WGS sequence"/>
</dbReference>
<feature type="transmembrane region" description="Helical" evidence="1">
    <location>
        <begin position="226"/>
        <end position="246"/>
    </location>
</feature>
<accession>A0A1B7MRA8</accession>
<dbReference type="EMBL" id="KV448529">
    <property type="protein sequence ID" value="OAX35134.1"/>
    <property type="molecule type" value="Genomic_DNA"/>
</dbReference>
<name>A0A1B7MRA8_9AGAM</name>
<dbReference type="OrthoDB" id="2687559at2759"/>
<feature type="transmembrane region" description="Helical" evidence="1">
    <location>
        <begin position="125"/>
        <end position="146"/>
    </location>
</feature>
<dbReference type="STRING" id="1314800.A0A1B7MRA8"/>
<evidence type="ECO:0000313" key="3">
    <source>
        <dbReference type="EMBL" id="OAX35134.1"/>
    </source>
</evidence>
<protein>
    <recommendedName>
        <fullName evidence="2">DUF6533 domain-containing protein</fullName>
    </recommendedName>
</protein>
<proteinExistence type="predicted"/>
<dbReference type="InParanoid" id="A0A1B7MRA8"/>
<keyword evidence="4" id="KW-1185">Reference proteome</keyword>
<evidence type="ECO:0000256" key="1">
    <source>
        <dbReference type="SAM" id="Phobius"/>
    </source>
</evidence>
<feature type="domain" description="DUF6533" evidence="2">
    <location>
        <begin position="22"/>
        <end position="67"/>
    </location>
</feature>
<feature type="transmembrane region" description="Helical" evidence="1">
    <location>
        <begin position="98"/>
        <end position="116"/>
    </location>
</feature>
<evidence type="ECO:0000259" key="2">
    <source>
        <dbReference type="Pfam" id="PF20151"/>
    </source>
</evidence>
<feature type="transmembrane region" description="Helical" evidence="1">
    <location>
        <begin position="19"/>
        <end position="39"/>
    </location>
</feature>
<feature type="transmembrane region" description="Helical" evidence="1">
    <location>
        <begin position="177"/>
        <end position="197"/>
    </location>
</feature>
<dbReference type="InterPro" id="IPR045340">
    <property type="entry name" value="DUF6533"/>
</dbReference>
<keyword evidence="1" id="KW-0472">Membrane</keyword>
<dbReference type="Pfam" id="PF20151">
    <property type="entry name" value="DUF6533"/>
    <property type="match status" value="1"/>
</dbReference>
<gene>
    <name evidence="3" type="ORF">K503DRAFT_868469</name>
</gene>
<keyword evidence="1" id="KW-1133">Transmembrane helix</keyword>
<organism evidence="3 4">
    <name type="scientific">Rhizopogon vinicolor AM-OR11-026</name>
    <dbReference type="NCBI Taxonomy" id="1314800"/>
    <lineage>
        <taxon>Eukaryota</taxon>
        <taxon>Fungi</taxon>
        <taxon>Dikarya</taxon>
        <taxon>Basidiomycota</taxon>
        <taxon>Agaricomycotina</taxon>
        <taxon>Agaricomycetes</taxon>
        <taxon>Agaricomycetidae</taxon>
        <taxon>Boletales</taxon>
        <taxon>Suillineae</taxon>
        <taxon>Rhizopogonaceae</taxon>
        <taxon>Rhizopogon</taxon>
    </lineage>
</organism>
<dbReference type="AlphaFoldDB" id="A0A1B7MRA8"/>
<reference evidence="3 4" key="1">
    <citation type="submission" date="2016-06" db="EMBL/GenBank/DDBJ databases">
        <title>Comparative genomics of the ectomycorrhizal sister species Rhizopogon vinicolor and Rhizopogon vesiculosus (Basidiomycota: Boletales) reveals a divergence of the mating type B locus.</title>
        <authorList>
            <consortium name="DOE Joint Genome Institute"/>
            <person name="Mujic A.B."/>
            <person name="Kuo A."/>
            <person name="Tritt A."/>
            <person name="Lipzen A."/>
            <person name="Chen C."/>
            <person name="Johnson J."/>
            <person name="Sharma A."/>
            <person name="Barry K."/>
            <person name="Grigoriev I.V."/>
            <person name="Spatafora J.W."/>
        </authorList>
    </citation>
    <scope>NUCLEOTIDE SEQUENCE [LARGE SCALE GENOMIC DNA]</scope>
    <source>
        <strain evidence="3 4">AM-OR11-026</strain>
    </source>
</reference>
<evidence type="ECO:0000313" key="4">
    <source>
        <dbReference type="Proteomes" id="UP000092154"/>
    </source>
</evidence>
<feature type="transmembrane region" description="Helical" evidence="1">
    <location>
        <begin position="252"/>
        <end position="271"/>
    </location>
</feature>
<feature type="transmembrane region" description="Helical" evidence="1">
    <location>
        <begin position="51"/>
        <end position="70"/>
    </location>
</feature>
<keyword evidence="1" id="KW-0812">Transmembrane</keyword>
<sequence length="312" mass="34667">MTIISDDPSWLPLIETNGILTYLTFACFAIVTYDWALTFGQEVELVWRQRCSSMTVLYLILRYAGFLYPFTDLLQGLPSVSIADNVGVSTVLAKSQEWSVVLFNAIVGVIMTKRLYAMYQGSRKMLIFLIAIVVAIMVNSVVITAIRSSYISGEELVLSGFHQCTLLGDKQSLEAEIGIFGSVWDILILCLAIWVVVKHFHEMRRPSEGWTVGDCFTILIKTHVHYFVGFAAASSFNLGLLSPALADSLTAEIIYTGFVQVVQVVQLFVLGPRLILSVRERNAELVANSDEETSMTAMTFPECVKESTESDV</sequence>